<proteinExistence type="predicted"/>
<gene>
    <name evidence="2" type="ORF">C8F04DRAFT_1101628</name>
</gene>
<feature type="region of interest" description="Disordered" evidence="1">
    <location>
        <begin position="1"/>
        <end position="24"/>
    </location>
</feature>
<name>A0AAD6SZK6_9AGAR</name>
<organism evidence="2 3">
    <name type="scientific">Mycena alexandri</name>
    <dbReference type="NCBI Taxonomy" id="1745969"/>
    <lineage>
        <taxon>Eukaryota</taxon>
        <taxon>Fungi</taxon>
        <taxon>Dikarya</taxon>
        <taxon>Basidiomycota</taxon>
        <taxon>Agaricomycotina</taxon>
        <taxon>Agaricomycetes</taxon>
        <taxon>Agaricomycetidae</taxon>
        <taxon>Agaricales</taxon>
        <taxon>Marasmiineae</taxon>
        <taxon>Mycenaceae</taxon>
        <taxon>Mycena</taxon>
    </lineage>
</organism>
<evidence type="ECO:0000313" key="3">
    <source>
        <dbReference type="Proteomes" id="UP001218188"/>
    </source>
</evidence>
<evidence type="ECO:0000256" key="1">
    <source>
        <dbReference type="SAM" id="MobiDB-lite"/>
    </source>
</evidence>
<comment type="caution">
    <text evidence="2">The sequence shown here is derived from an EMBL/GenBank/DDBJ whole genome shotgun (WGS) entry which is preliminary data.</text>
</comment>
<dbReference type="AlphaFoldDB" id="A0AAD6SZK6"/>
<reference evidence="2" key="1">
    <citation type="submission" date="2023-03" db="EMBL/GenBank/DDBJ databases">
        <title>Massive genome expansion in bonnet fungi (Mycena s.s.) driven by repeated elements and novel gene families across ecological guilds.</title>
        <authorList>
            <consortium name="Lawrence Berkeley National Laboratory"/>
            <person name="Harder C.B."/>
            <person name="Miyauchi S."/>
            <person name="Viragh M."/>
            <person name="Kuo A."/>
            <person name="Thoen E."/>
            <person name="Andreopoulos B."/>
            <person name="Lu D."/>
            <person name="Skrede I."/>
            <person name="Drula E."/>
            <person name="Henrissat B."/>
            <person name="Morin E."/>
            <person name="Kohler A."/>
            <person name="Barry K."/>
            <person name="LaButti K."/>
            <person name="Morin E."/>
            <person name="Salamov A."/>
            <person name="Lipzen A."/>
            <person name="Mereny Z."/>
            <person name="Hegedus B."/>
            <person name="Baldrian P."/>
            <person name="Stursova M."/>
            <person name="Weitz H."/>
            <person name="Taylor A."/>
            <person name="Grigoriev I.V."/>
            <person name="Nagy L.G."/>
            <person name="Martin F."/>
            <person name="Kauserud H."/>
        </authorList>
    </citation>
    <scope>NUCLEOTIDE SEQUENCE</scope>
    <source>
        <strain evidence="2">CBHHK200</strain>
    </source>
</reference>
<keyword evidence="3" id="KW-1185">Reference proteome</keyword>
<dbReference type="Proteomes" id="UP001218188">
    <property type="component" value="Unassembled WGS sequence"/>
</dbReference>
<sequence length="150" mass="17129">MTTRRGGLSGCRRRSRPPAGRPAALDRRRISRWPTRYRRCVGSCSGWSSNAPWPGATAMSCRRRNMHQPVDARLPQCLLRNFCEGADYDVFRGRRNRDHTYIGFPDTFHPNPTHSIECVSFDGIDWAAVIRRNLCRMLPARVRVRVGGSS</sequence>
<accession>A0AAD6SZK6</accession>
<dbReference type="EMBL" id="JARJCM010000056">
    <property type="protein sequence ID" value="KAJ7034632.1"/>
    <property type="molecule type" value="Genomic_DNA"/>
</dbReference>
<protein>
    <submittedName>
        <fullName evidence="2">Uncharacterized protein</fullName>
    </submittedName>
</protein>
<evidence type="ECO:0000313" key="2">
    <source>
        <dbReference type="EMBL" id="KAJ7034632.1"/>
    </source>
</evidence>